<feature type="transmembrane region" description="Helical" evidence="9">
    <location>
        <begin position="121"/>
        <end position="151"/>
    </location>
</feature>
<organism evidence="11 13">
    <name type="scientific">Geomonas paludis</name>
    <dbReference type="NCBI Taxonomy" id="2740185"/>
    <lineage>
        <taxon>Bacteria</taxon>
        <taxon>Pseudomonadati</taxon>
        <taxon>Thermodesulfobacteriota</taxon>
        <taxon>Desulfuromonadia</taxon>
        <taxon>Geobacterales</taxon>
        <taxon>Geobacteraceae</taxon>
        <taxon>Geomonas</taxon>
    </lineage>
</organism>
<keyword evidence="3 9" id="KW-0813">Transport</keyword>
<dbReference type="EMBL" id="CP096574">
    <property type="protein sequence ID" value="UPU34386.1"/>
    <property type="molecule type" value="Genomic_DNA"/>
</dbReference>
<dbReference type="InterPro" id="IPR047817">
    <property type="entry name" value="ABC2_TM_bact-type"/>
</dbReference>
<evidence type="ECO:0000256" key="1">
    <source>
        <dbReference type="ARBA" id="ARBA00004429"/>
    </source>
</evidence>
<dbReference type="Proteomes" id="UP000568888">
    <property type="component" value="Unassembled WGS sequence"/>
</dbReference>
<sequence length="277" mass="31535">MEETVPHELLIEPNRPALHYWRDAWRYRELFYFLVWRDILVRYKQTVVGVSWSVLRPLLTMLAFTLVFGLLAKLPSDGTPYPLLVFAAMLPWNFFANALSEGSNSLIGNANLLTKIYFPRIIIPASTLVVSLIDFAISMAIMAGMMLWYGYLPGWRIVTLPLFLALAMLAVAGCALWCAALNVRYRDFRFLVPFLLQFGLYVSPVGFASSMVPEKWRLIYSFNPMVGVIDGFRWALLTGKTEIYWPGLLVSTALSAALLLSGLWYFRKTERVLADVI</sequence>
<reference evidence="12" key="3">
    <citation type="submission" date="2022-04" db="EMBL/GenBank/DDBJ databases">
        <authorList>
            <person name="Liu G."/>
        </authorList>
    </citation>
    <scope>NUCLEOTIDE SEQUENCE</scope>
    <source>
        <strain evidence="12">RG22</strain>
    </source>
</reference>
<reference evidence="13" key="1">
    <citation type="submission" date="2020-06" db="EMBL/GenBank/DDBJ databases">
        <title>Draft genomic sequecing of Geomonas sp. Red736.</title>
        <authorList>
            <person name="Itoh H."/>
            <person name="Xu Z.X."/>
            <person name="Ushijima N."/>
            <person name="Masuda Y."/>
            <person name="Shiratori Y."/>
            <person name="Senoo K."/>
        </authorList>
    </citation>
    <scope>NUCLEOTIDE SEQUENCE [LARGE SCALE GENOMIC DNA]</scope>
    <source>
        <strain evidence="13">Red736</strain>
    </source>
</reference>
<comment type="similarity">
    <text evidence="2 9">Belongs to the ABC-2 integral membrane protein family.</text>
</comment>
<dbReference type="AlphaFoldDB" id="A0A6V8MWD5"/>
<evidence type="ECO:0000256" key="9">
    <source>
        <dbReference type="RuleBase" id="RU361157"/>
    </source>
</evidence>
<dbReference type="PROSITE" id="PS51012">
    <property type="entry name" value="ABC_TM2"/>
    <property type="match status" value="1"/>
</dbReference>
<evidence type="ECO:0000313" key="14">
    <source>
        <dbReference type="Proteomes" id="UP000831485"/>
    </source>
</evidence>
<name>A0A6V8MWD5_9BACT</name>
<keyword evidence="14" id="KW-1185">Reference proteome</keyword>
<dbReference type="PANTHER" id="PTHR30413">
    <property type="entry name" value="INNER MEMBRANE TRANSPORT PERMEASE"/>
    <property type="match status" value="1"/>
</dbReference>
<keyword evidence="4 9" id="KW-1003">Cell membrane</keyword>
<evidence type="ECO:0000256" key="2">
    <source>
        <dbReference type="ARBA" id="ARBA00007783"/>
    </source>
</evidence>
<evidence type="ECO:0000313" key="12">
    <source>
        <dbReference type="EMBL" id="UPU34386.1"/>
    </source>
</evidence>
<keyword evidence="8 9" id="KW-0472">Membrane</keyword>
<proteinExistence type="inferred from homology"/>
<dbReference type="GO" id="GO:0005886">
    <property type="term" value="C:plasma membrane"/>
    <property type="evidence" value="ECO:0007669"/>
    <property type="project" value="UniProtKB-SubCell"/>
</dbReference>
<feature type="transmembrane region" description="Helical" evidence="9">
    <location>
        <begin position="83"/>
        <end position="100"/>
    </location>
</feature>
<evidence type="ECO:0000256" key="6">
    <source>
        <dbReference type="ARBA" id="ARBA00022692"/>
    </source>
</evidence>
<protein>
    <recommendedName>
        <fullName evidence="9">Transport permease protein</fullName>
    </recommendedName>
</protein>
<dbReference type="Proteomes" id="UP000831485">
    <property type="component" value="Chromosome"/>
</dbReference>
<comment type="subcellular location">
    <subcellularLocation>
        <location evidence="1">Cell inner membrane</location>
        <topology evidence="1">Multi-pass membrane protein</topology>
    </subcellularLocation>
    <subcellularLocation>
        <location evidence="9">Cell membrane</location>
        <topology evidence="9">Multi-pass membrane protein</topology>
    </subcellularLocation>
</comment>
<feature type="transmembrane region" description="Helical" evidence="9">
    <location>
        <begin position="243"/>
        <end position="266"/>
    </location>
</feature>
<reference evidence="11" key="2">
    <citation type="journal article" date="2021" name="Int. J. Syst. Evol. Microbiol.">
        <title>Geomonas silvestris sp. nov., Geomonas paludis sp. nov. and Geomonas limicola sp. nov., isolated from terrestrial environments, and emended description of the genus Geomonas.</title>
        <authorList>
            <person name="Itoh H."/>
            <person name="Xu Z."/>
            <person name="Masuda Y."/>
            <person name="Ushijima N."/>
            <person name="Hayakawa C."/>
            <person name="Shiratori Y."/>
            <person name="Senoo K."/>
        </authorList>
    </citation>
    <scope>NUCLEOTIDE SEQUENCE</scope>
    <source>
        <strain evidence="11">Red736</strain>
    </source>
</reference>
<dbReference type="EMBL" id="BLXY01000003">
    <property type="protein sequence ID" value="GFO64371.1"/>
    <property type="molecule type" value="Genomic_DNA"/>
</dbReference>
<evidence type="ECO:0000256" key="3">
    <source>
        <dbReference type="ARBA" id="ARBA00022448"/>
    </source>
</evidence>
<keyword evidence="6 9" id="KW-0812">Transmembrane</keyword>
<feature type="transmembrane region" description="Helical" evidence="9">
    <location>
        <begin position="190"/>
        <end position="212"/>
    </location>
</feature>
<keyword evidence="7 9" id="KW-1133">Transmembrane helix</keyword>
<dbReference type="GO" id="GO:0140359">
    <property type="term" value="F:ABC-type transporter activity"/>
    <property type="evidence" value="ECO:0007669"/>
    <property type="project" value="InterPro"/>
</dbReference>
<evidence type="ECO:0000256" key="8">
    <source>
        <dbReference type="ARBA" id="ARBA00023136"/>
    </source>
</evidence>
<feature type="transmembrane region" description="Helical" evidence="9">
    <location>
        <begin position="157"/>
        <end position="178"/>
    </location>
</feature>
<evidence type="ECO:0000313" key="13">
    <source>
        <dbReference type="Proteomes" id="UP000568888"/>
    </source>
</evidence>
<gene>
    <name evidence="11" type="primary">xapG</name>
    <name evidence="11" type="ORF">GMPD_22900</name>
    <name evidence="12" type="ORF">M1B72_13090</name>
</gene>
<dbReference type="PANTHER" id="PTHR30413:SF8">
    <property type="entry name" value="TRANSPORT PERMEASE PROTEIN"/>
    <property type="match status" value="1"/>
</dbReference>
<dbReference type="Pfam" id="PF01061">
    <property type="entry name" value="ABC2_membrane"/>
    <property type="match status" value="1"/>
</dbReference>
<accession>A0A6V8MWD5</accession>
<feature type="transmembrane region" description="Helical" evidence="9">
    <location>
        <begin position="47"/>
        <end position="71"/>
    </location>
</feature>
<dbReference type="GO" id="GO:0015920">
    <property type="term" value="P:lipopolysaccharide transport"/>
    <property type="evidence" value="ECO:0007669"/>
    <property type="project" value="TreeGrafter"/>
</dbReference>
<dbReference type="InterPro" id="IPR013525">
    <property type="entry name" value="ABC2_TM"/>
</dbReference>
<evidence type="ECO:0000259" key="10">
    <source>
        <dbReference type="PROSITE" id="PS51012"/>
    </source>
</evidence>
<keyword evidence="5" id="KW-0997">Cell inner membrane</keyword>
<dbReference type="RefSeq" id="WP_183347365.1">
    <property type="nucleotide sequence ID" value="NZ_BLXY01000003.1"/>
</dbReference>
<evidence type="ECO:0000256" key="7">
    <source>
        <dbReference type="ARBA" id="ARBA00022989"/>
    </source>
</evidence>
<evidence type="ECO:0000256" key="5">
    <source>
        <dbReference type="ARBA" id="ARBA00022519"/>
    </source>
</evidence>
<feature type="domain" description="ABC transmembrane type-2" evidence="10">
    <location>
        <begin position="48"/>
        <end position="269"/>
    </location>
</feature>
<evidence type="ECO:0000256" key="4">
    <source>
        <dbReference type="ARBA" id="ARBA00022475"/>
    </source>
</evidence>
<evidence type="ECO:0000313" key="11">
    <source>
        <dbReference type="EMBL" id="GFO64371.1"/>
    </source>
</evidence>